<dbReference type="PANTHER" id="PTHR30290:SF10">
    <property type="entry name" value="PERIPLASMIC OLIGOPEPTIDE-BINDING PROTEIN-RELATED"/>
    <property type="match status" value="1"/>
</dbReference>
<organism evidence="7 8">
    <name type="scientific">Thermogemmatispora tikiterensis</name>
    <dbReference type="NCBI Taxonomy" id="1825093"/>
    <lineage>
        <taxon>Bacteria</taxon>
        <taxon>Bacillati</taxon>
        <taxon>Chloroflexota</taxon>
        <taxon>Ktedonobacteria</taxon>
        <taxon>Thermogemmatisporales</taxon>
        <taxon>Thermogemmatisporaceae</taxon>
        <taxon>Thermogemmatispora</taxon>
    </lineage>
</organism>
<dbReference type="GO" id="GO:0030313">
    <property type="term" value="C:cell envelope"/>
    <property type="evidence" value="ECO:0007669"/>
    <property type="project" value="UniProtKB-SubCell"/>
</dbReference>
<dbReference type="GO" id="GO:0015833">
    <property type="term" value="P:peptide transport"/>
    <property type="evidence" value="ECO:0007669"/>
    <property type="project" value="TreeGrafter"/>
</dbReference>
<keyword evidence="3" id="KW-0813">Transport</keyword>
<comment type="similarity">
    <text evidence="2">Belongs to the bacterial solute-binding protein 5 family.</text>
</comment>
<sequence>MMSQIDPQKKRTRRPQRSLAAVVSLLALMLTLAACQIGNQQPHLVKAPASKQVYREPQIGLADYTTLDPALVTDPSAIRAVELVFTGLVQLDDQLQVRPQLASSWTVSSDGLSWTFHLKPNLRFSDGTPLTAQDVAYSLDRALQPSTRSTTAPLYLALLRDADKLLAGTIPTLINDSILVRDKQTLVLITRQKAPYFLAMLTNPCSFVVERSLVEKYHGDFSDHLTEGGGAGPFKVARYVHGQEIDFVPNTYYYGAKPQLSRIVFPFYRQASDAYHAYQSGQVDLTSVPLASYASDKKRPDFHQVPQLWINYYTMNYLVKPFDNIHIRQAFALAINKVTIAEQVWKGTVQPTNHIVPQGMPGYNASLTGPDGTQNLTGNPAKARQLLAQGLQEEHLSSLPPIKLTYATGLSTLDQEAKALIAMWQQNLGATVTPDPVDYNTLLTRVTAATNNPNGLQMWGLAWVAEYPDPQDWLSAQFGQGVPNNNMNYGQNVSNDAAMQQLVQKQLQEADSTLDTATRLRLYQQAEQQLVNDVAWLPLEQVDMVFLRNPLIVGFKDNGMNLVPPDDWANIYVVESQS</sequence>
<proteinExistence type="inferred from homology"/>
<gene>
    <name evidence="7" type="ORF">A4R35_06555</name>
</gene>
<dbReference type="RefSeq" id="WP_112427699.1">
    <property type="nucleotide sequence ID" value="NZ_MCIF01000002.1"/>
</dbReference>
<dbReference type="InterPro" id="IPR039424">
    <property type="entry name" value="SBP_5"/>
</dbReference>
<evidence type="ECO:0000313" key="8">
    <source>
        <dbReference type="Proteomes" id="UP000248706"/>
    </source>
</evidence>
<evidence type="ECO:0000256" key="2">
    <source>
        <dbReference type="ARBA" id="ARBA00005695"/>
    </source>
</evidence>
<dbReference type="SUPFAM" id="SSF53850">
    <property type="entry name" value="Periplasmic binding protein-like II"/>
    <property type="match status" value="1"/>
</dbReference>
<dbReference type="InterPro" id="IPR000914">
    <property type="entry name" value="SBP_5_dom"/>
</dbReference>
<dbReference type="Gene3D" id="3.10.105.10">
    <property type="entry name" value="Dipeptide-binding Protein, Domain 3"/>
    <property type="match status" value="1"/>
</dbReference>
<dbReference type="PIRSF" id="PIRSF002741">
    <property type="entry name" value="MppA"/>
    <property type="match status" value="1"/>
</dbReference>
<dbReference type="AlphaFoldDB" id="A0A328VE65"/>
<dbReference type="PANTHER" id="PTHR30290">
    <property type="entry name" value="PERIPLASMIC BINDING COMPONENT OF ABC TRANSPORTER"/>
    <property type="match status" value="1"/>
</dbReference>
<dbReference type="EMBL" id="MCIF01000002">
    <property type="protein sequence ID" value="RAQ95189.1"/>
    <property type="molecule type" value="Genomic_DNA"/>
</dbReference>
<evidence type="ECO:0000313" key="7">
    <source>
        <dbReference type="EMBL" id="RAQ95189.1"/>
    </source>
</evidence>
<dbReference type="GO" id="GO:0043190">
    <property type="term" value="C:ATP-binding cassette (ABC) transporter complex"/>
    <property type="evidence" value="ECO:0007669"/>
    <property type="project" value="InterPro"/>
</dbReference>
<evidence type="ECO:0000259" key="6">
    <source>
        <dbReference type="Pfam" id="PF00496"/>
    </source>
</evidence>
<evidence type="ECO:0000256" key="3">
    <source>
        <dbReference type="ARBA" id="ARBA00022448"/>
    </source>
</evidence>
<evidence type="ECO:0000256" key="5">
    <source>
        <dbReference type="SAM" id="SignalP"/>
    </source>
</evidence>
<keyword evidence="8" id="KW-1185">Reference proteome</keyword>
<feature type="signal peptide" evidence="5">
    <location>
        <begin position="1"/>
        <end position="33"/>
    </location>
</feature>
<dbReference type="OrthoDB" id="9783874at2"/>
<dbReference type="Gene3D" id="3.90.76.10">
    <property type="entry name" value="Dipeptide-binding Protein, Domain 1"/>
    <property type="match status" value="1"/>
</dbReference>
<protein>
    <recommendedName>
        <fullName evidence="6">Solute-binding protein family 5 domain-containing protein</fullName>
    </recommendedName>
</protein>
<feature type="domain" description="Solute-binding protein family 5" evidence="6">
    <location>
        <begin position="96"/>
        <end position="481"/>
    </location>
</feature>
<dbReference type="Gene3D" id="3.40.190.10">
    <property type="entry name" value="Periplasmic binding protein-like II"/>
    <property type="match status" value="1"/>
</dbReference>
<comment type="subcellular location">
    <subcellularLocation>
        <location evidence="1">Cell envelope</location>
    </subcellularLocation>
</comment>
<keyword evidence="4 5" id="KW-0732">Signal</keyword>
<dbReference type="Pfam" id="PF00496">
    <property type="entry name" value="SBP_bac_5"/>
    <property type="match status" value="1"/>
</dbReference>
<comment type="caution">
    <text evidence="7">The sequence shown here is derived from an EMBL/GenBank/DDBJ whole genome shotgun (WGS) entry which is preliminary data.</text>
</comment>
<dbReference type="InterPro" id="IPR030678">
    <property type="entry name" value="Peptide/Ni-bd"/>
</dbReference>
<dbReference type="Proteomes" id="UP000248706">
    <property type="component" value="Unassembled WGS sequence"/>
</dbReference>
<dbReference type="GO" id="GO:0042597">
    <property type="term" value="C:periplasmic space"/>
    <property type="evidence" value="ECO:0007669"/>
    <property type="project" value="UniProtKB-ARBA"/>
</dbReference>
<feature type="chain" id="PRO_5016381970" description="Solute-binding protein family 5 domain-containing protein" evidence="5">
    <location>
        <begin position="34"/>
        <end position="578"/>
    </location>
</feature>
<evidence type="ECO:0000256" key="1">
    <source>
        <dbReference type="ARBA" id="ARBA00004196"/>
    </source>
</evidence>
<reference evidence="7 8" key="1">
    <citation type="submission" date="2016-08" db="EMBL/GenBank/DDBJ databases">
        <title>Analysis of Carbohydrate Active Enzymes in Thermogemmatispora T81 Reveals Carbohydrate Degradation Ability.</title>
        <authorList>
            <person name="Tomazini A."/>
            <person name="Lal S."/>
            <person name="Stott M."/>
            <person name="Henrissat B."/>
            <person name="Polikarpov I."/>
            <person name="Sparling R."/>
            <person name="Levin D.B."/>
        </authorList>
    </citation>
    <scope>NUCLEOTIDE SEQUENCE [LARGE SCALE GENOMIC DNA]</scope>
    <source>
        <strain evidence="7 8">T81</strain>
    </source>
</reference>
<accession>A0A328VE65</accession>
<dbReference type="GO" id="GO:1904680">
    <property type="term" value="F:peptide transmembrane transporter activity"/>
    <property type="evidence" value="ECO:0007669"/>
    <property type="project" value="TreeGrafter"/>
</dbReference>
<evidence type="ECO:0000256" key="4">
    <source>
        <dbReference type="ARBA" id="ARBA00022729"/>
    </source>
</evidence>
<name>A0A328VE65_9CHLR</name>
<dbReference type="CDD" id="cd08504">
    <property type="entry name" value="PBP2_OppA"/>
    <property type="match status" value="1"/>
</dbReference>